<protein>
    <submittedName>
        <fullName evidence="2">VPLPA-CTERM protein sorting domain-containing protein</fullName>
    </submittedName>
</protein>
<evidence type="ECO:0000313" key="3">
    <source>
        <dbReference type="Proteomes" id="UP000199302"/>
    </source>
</evidence>
<feature type="signal peptide" evidence="1">
    <location>
        <begin position="1"/>
        <end position="21"/>
    </location>
</feature>
<accession>A0A1I6CV34</accession>
<evidence type="ECO:0000256" key="1">
    <source>
        <dbReference type="SAM" id="SignalP"/>
    </source>
</evidence>
<keyword evidence="3" id="KW-1185">Reference proteome</keyword>
<proteinExistence type="predicted"/>
<dbReference type="Proteomes" id="UP000199302">
    <property type="component" value="Unassembled WGS sequence"/>
</dbReference>
<dbReference type="EMBL" id="FOYI01000001">
    <property type="protein sequence ID" value="SFQ96982.1"/>
    <property type="molecule type" value="Genomic_DNA"/>
</dbReference>
<keyword evidence="1" id="KW-0732">Signal</keyword>
<reference evidence="2 3" key="1">
    <citation type="submission" date="2016-10" db="EMBL/GenBank/DDBJ databases">
        <authorList>
            <person name="de Groot N.N."/>
        </authorList>
    </citation>
    <scope>NUCLEOTIDE SEQUENCE [LARGE SCALE GENOMIC DNA]</scope>
    <source>
        <strain evidence="3">KMM 9023,NRIC 0796,JCM 17311,KCTC 23692</strain>
    </source>
</reference>
<evidence type="ECO:0000313" key="2">
    <source>
        <dbReference type="EMBL" id="SFQ96982.1"/>
    </source>
</evidence>
<gene>
    <name evidence="2" type="ORF">SAMN04515673_101413</name>
</gene>
<sequence length="217" mass="21916">MKFSSIILSVSAALFAGAVNAATVTLSPTADGDVQVHGGDVFNTTDGVLSFVQSGALIRNAIMEFDLSSIVDTATINSATLTITLTQFVSDLGSTAAIDLFAYNGNGAVDIDDYDAAGTQVADTTTPTGGVAGDTRSFSFSTVAPITSALSGNLLTLRLETDNFATIFFGALENTTIDAAALTIDYTGPSAVPLPAGLPLLLVGLGGLAALRRGKGA</sequence>
<feature type="chain" id="PRO_5011516254" evidence="1">
    <location>
        <begin position="22"/>
        <end position="217"/>
    </location>
</feature>
<organism evidence="2 3">
    <name type="scientific">Poseidonocella sedimentorum</name>
    <dbReference type="NCBI Taxonomy" id="871652"/>
    <lineage>
        <taxon>Bacteria</taxon>
        <taxon>Pseudomonadati</taxon>
        <taxon>Pseudomonadota</taxon>
        <taxon>Alphaproteobacteria</taxon>
        <taxon>Rhodobacterales</taxon>
        <taxon>Roseobacteraceae</taxon>
        <taxon>Poseidonocella</taxon>
    </lineage>
</organism>
<dbReference type="InterPro" id="IPR022472">
    <property type="entry name" value="VPLPA-CTERM"/>
</dbReference>
<name>A0A1I6CV34_9RHOB</name>
<dbReference type="AlphaFoldDB" id="A0A1I6CV34"/>
<dbReference type="NCBIfam" id="TIGR03370">
    <property type="entry name" value="VPLPA-CTERM"/>
    <property type="match status" value="1"/>
</dbReference>